<keyword evidence="8" id="KW-0472">Membrane</keyword>
<evidence type="ECO:0000256" key="6">
    <source>
        <dbReference type="ARBA" id="ARBA00022833"/>
    </source>
</evidence>
<dbReference type="SUPFAM" id="SSF51261">
    <property type="entry name" value="Duplicated hybrid motif"/>
    <property type="match status" value="1"/>
</dbReference>
<feature type="domain" description="M23ase beta-sheet core" evidence="9">
    <location>
        <begin position="349"/>
        <end position="445"/>
    </location>
</feature>
<dbReference type="GO" id="GO:0046872">
    <property type="term" value="F:metal ion binding"/>
    <property type="evidence" value="ECO:0007669"/>
    <property type="project" value="UniProtKB-KW"/>
</dbReference>
<evidence type="ECO:0000259" key="11">
    <source>
        <dbReference type="Pfam" id="PF19425"/>
    </source>
</evidence>
<dbReference type="Pfam" id="PF04225">
    <property type="entry name" value="LysM_OapA"/>
    <property type="match status" value="1"/>
</dbReference>
<dbReference type="EMBL" id="FOSR01000013">
    <property type="protein sequence ID" value="SFL07622.1"/>
    <property type="molecule type" value="Genomic_DNA"/>
</dbReference>
<reference evidence="13" key="1">
    <citation type="submission" date="2016-10" db="EMBL/GenBank/DDBJ databases">
        <authorList>
            <person name="Varghese N."/>
            <person name="Submissions S."/>
        </authorList>
    </citation>
    <scope>NUCLEOTIDE SEQUENCE [LARGE SCALE GENOMIC DNA]</scope>
    <source>
        <strain evidence="13">MO64</strain>
    </source>
</reference>
<dbReference type="InterPro" id="IPR016047">
    <property type="entry name" value="M23ase_b-sheet_dom"/>
</dbReference>
<keyword evidence="7" id="KW-0482">Metalloprotease</keyword>
<dbReference type="GO" id="GO:0004222">
    <property type="term" value="F:metalloendopeptidase activity"/>
    <property type="evidence" value="ECO:0007669"/>
    <property type="project" value="TreeGrafter"/>
</dbReference>
<evidence type="ECO:0000256" key="3">
    <source>
        <dbReference type="ARBA" id="ARBA00022670"/>
    </source>
</evidence>
<keyword evidence="8" id="KW-0812">Transmembrane</keyword>
<dbReference type="Gene3D" id="2.70.70.10">
    <property type="entry name" value="Glucose Permease (Domain IIA)"/>
    <property type="match status" value="1"/>
</dbReference>
<comment type="subcellular location">
    <subcellularLocation>
        <location evidence="2">Cell envelope</location>
    </subcellularLocation>
</comment>
<dbReference type="Proteomes" id="UP000198725">
    <property type="component" value="Unassembled WGS sequence"/>
</dbReference>
<organism evidence="12 13">
    <name type="scientific">Rhodanobacter glycinis</name>
    <dbReference type="NCBI Taxonomy" id="582702"/>
    <lineage>
        <taxon>Bacteria</taxon>
        <taxon>Pseudomonadati</taxon>
        <taxon>Pseudomonadota</taxon>
        <taxon>Gammaproteobacteria</taxon>
        <taxon>Lysobacterales</taxon>
        <taxon>Rhodanobacteraceae</taxon>
        <taxon>Rhodanobacter</taxon>
    </lineage>
</organism>
<proteinExistence type="predicted"/>
<dbReference type="InterPro" id="IPR045834">
    <property type="entry name" value="Csd3_N2"/>
</dbReference>
<dbReference type="PANTHER" id="PTHR21666:SF288">
    <property type="entry name" value="CELL DIVISION PROTEIN YTFB"/>
    <property type="match status" value="1"/>
</dbReference>
<evidence type="ECO:0000256" key="1">
    <source>
        <dbReference type="ARBA" id="ARBA00001947"/>
    </source>
</evidence>
<dbReference type="GO" id="GO:0006508">
    <property type="term" value="P:proteolysis"/>
    <property type="evidence" value="ECO:0007669"/>
    <property type="project" value="UniProtKB-KW"/>
</dbReference>
<dbReference type="Gene3D" id="3.10.450.350">
    <property type="match status" value="2"/>
</dbReference>
<dbReference type="InterPro" id="IPR007340">
    <property type="entry name" value="LysM_Opacity-associatedA"/>
</dbReference>
<keyword evidence="4" id="KW-0479">Metal-binding</keyword>
<gene>
    <name evidence="12" type="ORF">SAMN05192579_11370</name>
</gene>
<protein>
    <submittedName>
        <fullName evidence="12">Murein DD-endopeptidase MepM and murein hydrolase activator NlpD, contain LysM domain</fullName>
    </submittedName>
</protein>
<keyword evidence="5 12" id="KW-0378">Hydrolase</keyword>
<comment type="cofactor">
    <cofactor evidence="1">
        <name>Zn(2+)</name>
        <dbReference type="ChEBI" id="CHEBI:29105"/>
    </cofactor>
</comment>
<dbReference type="GO" id="GO:0042834">
    <property type="term" value="F:peptidoglycan binding"/>
    <property type="evidence" value="ECO:0007669"/>
    <property type="project" value="InterPro"/>
</dbReference>
<evidence type="ECO:0000256" key="5">
    <source>
        <dbReference type="ARBA" id="ARBA00022801"/>
    </source>
</evidence>
<feature type="domain" description="Csd3-like second N-terminal" evidence="11">
    <location>
        <begin position="216"/>
        <end position="336"/>
    </location>
</feature>
<evidence type="ECO:0000313" key="12">
    <source>
        <dbReference type="EMBL" id="SFL07622.1"/>
    </source>
</evidence>
<keyword evidence="6" id="KW-0862">Zinc</keyword>
<dbReference type="PANTHER" id="PTHR21666">
    <property type="entry name" value="PEPTIDASE-RELATED"/>
    <property type="match status" value="1"/>
</dbReference>
<evidence type="ECO:0000256" key="7">
    <source>
        <dbReference type="ARBA" id="ARBA00023049"/>
    </source>
</evidence>
<dbReference type="Pfam" id="PF19425">
    <property type="entry name" value="Csd3_N2"/>
    <property type="match status" value="1"/>
</dbReference>
<evidence type="ECO:0000256" key="2">
    <source>
        <dbReference type="ARBA" id="ARBA00004196"/>
    </source>
</evidence>
<evidence type="ECO:0000256" key="8">
    <source>
        <dbReference type="SAM" id="Phobius"/>
    </source>
</evidence>
<sequence>MVRLVCYFVAGGGPNMGEGKRGKRLMRKRAICRKAQRRHSHFYQRCAHWSFSPPHGEAEPIRWHRERWMLAGTALLITILSGFLIPAWATAMRPVPVAPAHTLLPLALPKLPPPTVDRSSFEAWHVVHVQPGQTLSDIFQDQGLSLADLHQVVQATDDPTPLRMIRPGDEFDFLVGPGGVLKGFRFDKDETTRTVVRFADAKPVVTTQQRELVQREHVAHGVIRDSLFGAASKAGMSDAMVVKLADVFKYDIDFIKDIRSGDSFTVIYNDVYRDGRYLHEGDIVAAEFVNQGKRYTAYRFKQADGNVGWFSEDGRPLRKSLMRTPVAFTRISSRFTMARKHPILGYTRAHKGVDYAAPKGTPIHAAGDGTIVYRGWERGYGNFVLIKHNATYSTAYGHMSRFASGEHVGTHVRQGEVIGYVGMTGLATGPHLHYEVRIDGHQVNPLTVTMPKPQPLPATQLAKFESTVVKPQLARLKMLDKRYQFARADTAAAPASND</sequence>
<evidence type="ECO:0000256" key="4">
    <source>
        <dbReference type="ARBA" id="ARBA00022723"/>
    </source>
</evidence>
<accession>A0A1I4EPF4</accession>
<dbReference type="InterPro" id="IPR050570">
    <property type="entry name" value="Cell_wall_metabolism_enzyme"/>
</dbReference>
<name>A0A1I4EPF4_9GAMM</name>
<dbReference type="InterPro" id="IPR011055">
    <property type="entry name" value="Dup_hybrid_motif"/>
</dbReference>
<evidence type="ECO:0000313" key="13">
    <source>
        <dbReference type="Proteomes" id="UP000198725"/>
    </source>
</evidence>
<dbReference type="AlphaFoldDB" id="A0A1I4EPF4"/>
<keyword evidence="3" id="KW-0645">Protease</keyword>
<keyword evidence="8" id="KW-1133">Transmembrane helix</keyword>
<evidence type="ECO:0000259" key="9">
    <source>
        <dbReference type="Pfam" id="PF01551"/>
    </source>
</evidence>
<evidence type="ECO:0000259" key="10">
    <source>
        <dbReference type="Pfam" id="PF04225"/>
    </source>
</evidence>
<feature type="domain" description="Opacity-associated protein A LysM-like" evidence="10">
    <location>
        <begin position="124"/>
        <end position="200"/>
    </location>
</feature>
<dbReference type="CDD" id="cd12797">
    <property type="entry name" value="M23_peptidase"/>
    <property type="match status" value="1"/>
</dbReference>
<dbReference type="GO" id="GO:0030313">
    <property type="term" value="C:cell envelope"/>
    <property type="evidence" value="ECO:0007669"/>
    <property type="project" value="UniProtKB-SubCell"/>
</dbReference>
<dbReference type="Pfam" id="PF01551">
    <property type="entry name" value="Peptidase_M23"/>
    <property type="match status" value="1"/>
</dbReference>
<feature type="transmembrane region" description="Helical" evidence="8">
    <location>
        <begin position="68"/>
        <end position="89"/>
    </location>
</feature>
<keyword evidence="13" id="KW-1185">Reference proteome</keyword>